<evidence type="ECO:0000313" key="2">
    <source>
        <dbReference type="EMBL" id="TKC99186.1"/>
    </source>
</evidence>
<comment type="caution">
    <text evidence="2">The sequence shown here is derived from an EMBL/GenBank/DDBJ whole genome shotgun (WGS) entry which is preliminary data.</text>
</comment>
<protein>
    <submittedName>
        <fullName evidence="2">Uncharacterized protein</fullName>
    </submittedName>
</protein>
<dbReference type="Proteomes" id="UP000309215">
    <property type="component" value="Unassembled WGS sequence"/>
</dbReference>
<gene>
    <name evidence="2" type="ORF">E8A74_38570</name>
</gene>
<feature type="region of interest" description="Disordered" evidence="1">
    <location>
        <begin position="28"/>
        <end position="56"/>
    </location>
</feature>
<accession>A0A4U1IX47</accession>
<dbReference type="EMBL" id="SSMQ01000059">
    <property type="protein sequence ID" value="TKC99186.1"/>
    <property type="molecule type" value="Genomic_DNA"/>
</dbReference>
<reference evidence="2 3" key="1">
    <citation type="submission" date="2019-04" db="EMBL/GenBank/DDBJ databases">
        <authorList>
            <person name="Li Y."/>
            <person name="Wang J."/>
        </authorList>
    </citation>
    <scope>NUCLEOTIDE SEQUENCE [LARGE SCALE GENOMIC DNA]</scope>
    <source>
        <strain evidence="2 3">DSM 14668</strain>
    </source>
</reference>
<evidence type="ECO:0000313" key="3">
    <source>
        <dbReference type="Proteomes" id="UP000309215"/>
    </source>
</evidence>
<dbReference type="RefSeq" id="WP_136934111.1">
    <property type="nucleotide sequence ID" value="NZ_SSMQ01000059.1"/>
</dbReference>
<proteinExistence type="predicted"/>
<name>A0A4U1IX47_9BACT</name>
<keyword evidence="3" id="KW-1185">Reference proteome</keyword>
<dbReference type="SUPFAM" id="SSF63829">
    <property type="entry name" value="Calcium-dependent phosphotriesterase"/>
    <property type="match status" value="1"/>
</dbReference>
<evidence type="ECO:0000256" key="1">
    <source>
        <dbReference type="SAM" id="MobiDB-lite"/>
    </source>
</evidence>
<dbReference type="AlphaFoldDB" id="A0A4U1IX47"/>
<organism evidence="2 3">
    <name type="scientific">Polyangium fumosum</name>
    <dbReference type="NCBI Taxonomy" id="889272"/>
    <lineage>
        <taxon>Bacteria</taxon>
        <taxon>Pseudomonadati</taxon>
        <taxon>Myxococcota</taxon>
        <taxon>Polyangia</taxon>
        <taxon>Polyangiales</taxon>
        <taxon>Polyangiaceae</taxon>
        <taxon>Polyangium</taxon>
    </lineage>
</organism>
<sequence length="439" mass="46958">MANPFGPTPPARALASSLLVALFACSGSPRPAPAERPAPKPDPKAEAPSAALKGGSLLDDDELPALPLDLSAGVISAFAGRFEPVVLPPKTPTIVDAAGRDERDVWMLAADGRVFRWDGARLADRGAPRCFTDSCCGTLVDCAKQPAMCSKQAVERCQPFGPSCALPVTTWSSIRVTPDDVIVRAFVETGGMRASMVESRLGKKGRWSCEQGSEDLVYPGSAGRGDGPGARELTVDGASLRLEGPAVLVNRYGGTLLLIDGRRVPLPEDVHQGYSAGAEIAARSPGDLWLWTYDGFVWRGNGLAWTPWPSGLTSMNELWVDPNDGVWALGAVEENQEELLRWDPDKGSGQRFETPGATSVRSDGRGFWLWGLKALYHWDGAALRRAAPPLAIKNVWRGPSGELWAVGSDRSVVLRKATDSDEEDEYAGAVFRVSGGQKP</sequence>
<dbReference type="OrthoDB" id="1416231at2"/>